<protein>
    <recommendedName>
        <fullName evidence="3">RGS domain-containing protein</fullName>
    </recommendedName>
</protein>
<dbReference type="EMBL" id="LWCA01001194">
    <property type="protein sequence ID" value="OAF65667.1"/>
    <property type="molecule type" value="Genomic_DNA"/>
</dbReference>
<evidence type="ECO:0008006" key="3">
    <source>
        <dbReference type="Google" id="ProtNLM"/>
    </source>
</evidence>
<reference evidence="1 2" key="1">
    <citation type="submission" date="2016-04" db="EMBL/GenBank/DDBJ databases">
        <title>The genome of Intoshia linei affirms orthonectids as highly simplified spiralians.</title>
        <authorList>
            <person name="Mikhailov K.V."/>
            <person name="Slusarev G.S."/>
            <person name="Nikitin M.A."/>
            <person name="Logacheva M.D."/>
            <person name="Penin A."/>
            <person name="Aleoshin V."/>
            <person name="Panchin Y.V."/>
        </authorList>
    </citation>
    <scope>NUCLEOTIDE SEQUENCE [LARGE SCALE GENOMIC DNA]</scope>
    <source>
        <strain evidence="1">Intl2013</strain>
        <tissue evidence="1">Whole animal</tissue>
    </source>
</reference>
<proteinExistence type="predicted"/>
<organism evidence="1 2">
    <name type="scientific">Intoshia linei</name>
    <dbReference type="NCBI Taxonomy" id="1819745"/>
    <lineage>
        <taxon>Eukaryota</taxon>
        <taxon>Metazoa</taxon>
        <taxon>Spiralia</taxon>
        <taxon>Lophotrochozoa</taxon>
        <taxon>Mesozoa</taxon>
        <taxon>Orthonectida</taxon>
        <taxon>Rhopaluridae</taxon>
        <taxon>Intoshia</taxon>
    </lineage>
</organism>
<evidence type="ECO:0000313" key="1">
    <source>
        <dbReference type="EMBL" id="OAF65667.1"/>
    </source>
</evidence>
<dbReference type="AlphaFoldDB" id="A0A177AUI0"/>
<accession>A0A177AUI0</accession>
<keyword evidence="2" id="KW-1185">Reference proteome</keyword>
<comment type="caution">
    <text evidence="1">The sequence shown here is derived from an EMBL/GenBank/DDBJ whole genome shotgun (WGS) entry which is preliminary data.</text>
</comment>
<dbReference type="Proteomes" id="UP000078046">
    <property type="component" value="Unassembled WGS sequence"/>
</dbReference>
<name>A0A177AUI0_9BILA</name>
<sequence>VLKKSIYLNVGNSTAFETKSYISSIKNAGRTNSSVCKPITPMSNVTRISILERSLYSSGYGTEIDTDRHDTYSNKPPVSALDSISCTIFSKSNILKPKLSPNRTFYKLDSHTRPKTSTTSINALNLETKDSNRRIKSSIQTRKSSIDAVDDEIKYTEESLPDNPTDKMENMESYENISSKDPYMMISRNNCQNIRSFEIFESFKSFTKLYPECYKIFNYWIDIDVLLNKNTTLKDISIYIIRKYCDQCLSTALSHYQLSLMSLNKPVGNINMEDIYKSVEYSTRSILYYWSPRFINHQLFQQSLCNILLDRPTEEDFMTNFNVFGKHLTQYGIYMKDLLKNNLNCQSINSILNIINCDSKVGNCLYNFIKRENYTTGKIYMEFVENVIKFKNLYCDEMQYNYDLYASIEAKKIISKFIAPTSKYSKLWKIKDKENIFQSQYPVYEELFDKLLHKSILEIRIIIISMYRRYIQSIKVFKRQRKMSAKTFSYKFINQDLNKIDHIESLACADPLQL</sequence>
<evidence type="ECO:0000313" key="2">
    <source>
        <dbReference type="Proteomes" id="UP000078046"/>
    </source>
</evidence>
<feature type="non-terminal residue" evidence="1">
    <location>
        <position position="1"/>
    </location>
</feature>
<gene>
    <name evidence="1" type="ORF">A3Q56_06607</name>
</gene>